<accession>A0A5J4QVZ3</accession>
<comment type="caution">
    <text evidence="1">The sequence shown here is derived from an EMBL/GenBank/DDBJ whole genome shotgun (WGS) entry which is preliminary data.</text>
</comment>
<feature type="non-terminal residue" evidence="1">
    <location>
        <position position="418"/>
    </location>
</feature>
<sequence>MMELGLYDAQRTIMETLKAYKDKVGRLSNSIGRIKSMFGERVIRDIPILSGILLDENVKVQLFEELDNAGYDCLLEMCSKLNKNYDLGTGLKDAKLNKNIITFKIESDNRNRNNISRLIINKDTKVTYKIKPAGECNDYKKDYTVIWNKENDRFLEKTLELVKNNFDSDPWDRVYRFNEFGEFNISAAIQHKTTGERCELKWKQHVYFCDDKAVKSGKLSEVRARYAGGKLNFYGKYEGDTDKTYMLLSVDASSSVLSYRRYPTKLGNNENSDIIYTTHYPRNTQGPVYPYVPAIFPASNNWKITGFEDGRGDSDIGPFKIVTDAHQEVVVWGWDSVNNTWKKNKDMNLSPEKVEDSGYLIHGGAGKTEDGYNPFGNNNHNSTTRGCIRIKNVDVLKIVSMFQKYLDEKGFIKLEAHY</sequence>
<dbReference type="AlphaFoldDB" id="A0A5J4QVZ3"/>
<dbReference type="EMBL" id="SNRY01002362">
    <property type="protein sequence ID" value="KAA6325439.1"/>
    <property type="molecule type" value="Genomic_DNA"/>
</dbReference>
<name>A0A5J4QVZ3_9ZZZZ</name>
<evidence type="ECO:0008006" key="2">
    <source>
        <dbReference type="Google" id="ProtNLM"/>
    </source>
</evidence>
<proteinExistence type="predicted"/>
<organism evidence="1">
    <name type="scientific">termite gut metagenome</name>
    <dbReference type="NCBI Taxonomy" id="433724"/>
    <lineage>
        <taxon>unclassified sequences</taxon>
        <taxon>metagenomes</taxon>
        <taxon>organismal metagenomes</taxon>
    </lineage>
</organism>
<evidence type="ECO:0000313" key="1">
    <source>
        <dbReference type="EMBL" id="KAA6325439.1"/>
    </source>
</evidence>
<protein>
    <recommendedName>
        <fullName evidence="2">YkuD domain-containing protein</fullName>
    </recommendedName>
</protein>
<reference evidence="1" key="1">
    <citation type="submission" date="2019-03" db="EMBL/GenBank/DDBJ databases">
        <title>Single cell metagenomics reveals metabolic interactions within the superorganism composed of flagellate Streblomastix strix and complex community of Bacteroidetes bacteria on its surface.</title>
        <authorList>
            <person name="Treitli S.C."/>
            <person name="Kolisko M."/>
            <person name="Husnik F."/>
            <person name="Keeling P."/>
            <person name="Hampl V."/>
        </authorList>
    </citation>
    <scope>NUCLEOTIDE SEQUENCE</scope>
    <source>
        <strain evidence="1">STM</strain>
    </source>
</reference>
<gene>
    <name evidence="1" type="ORF">EZS27_025351</name>
</gene>